<protein>
    <submittedName>
        <fullName evidence="1">Uncharacterized protein</fullName>
    </submittedName>
</protein>
<dbReference type="AlphaFoldDB" id="Q0UH35"/>
<dbReference type="EMBL" id="CH445337">
    <property type="protein sequence ID" value="EAT84097.1"/>
    <property type="molecule type" value="Genomic_DNA"/>
</dbReference>
<name>Q0UH35_PHANO</name>
<proteinExistence type="predicted"/>
<dbReference type="KEGG" id="pno:SNOG_08929"/>
<evidence type="ECO:0000313" key="2">
    <source>
        <dbReference type="Proteomes" id="UP000001055"/>
    </source>
</evidence>
<dbReference type="InParanoid" id="Q0UH35"/>
<evidence type="ECO:0000313" key="1">
    <source>
        <dbReference type="EMBL" id="EAT84097.1"/>
    </source>
</evidence>
<reference evidence="2" key="1">
    <citation type="journal article" date="2007" name="Plant Cell">
        <title>Dothideomycete-plant interactions illuminated by genome sequencing and EST analysis of the wheat pathogen Stagonospora nodorum.</title>
        <authorList>
            <person name="Hane J.K."/>
            <person name="Lowe R.G."/>
            <person name="Solomon P.S."/>
            <person name="Tan K.C."/>
            <person name="Schoch C.L."/>
            <person name="Spatafora J.W."/>
            <person name="Crous P.W."/>
            <person name="Kodira C."/>
            <person name="Birren B.W."/>
            <person name="Galagan J.E."/>
            <person name="Torriani S.F."/>
            <person name="McDonald B.A."/>
            <person name="Oliver R.P."/>
        </authorList>
    </citation>
    <scope>NUCLEOTIDE SEQUENCE [LARGE SCALE GENOMIC DNA]</scope>
    <source>
        <strain evidence="2">SN15 / ATCC MYA-4574 / FGSC 10173</strain>
    </source>
</reference>
<organism evidence="1 2">
    <name type="scientific">Phaeosphaeria nodorum (strain SN15 / ATCC MYA-4574 / FGSC 10173)</name>
    <name type="common">Glume blotch fungus</name>
    <name type="synonym">Parastagonospora nodorum</name>
    <dbReference type="NCBI Taxonomy" id="321614"/>
    <lineage>
        <taxon>Eukaryota</taxon>
        <taxon>Fungi</taxon>
        <taxon>Dikarya</taxon>
        <taxon>Ascomycota</taxon>
        <taxon>Pezizomycotina</taxon>
        <taxon>Dothideomycetes</taxon>
        <taxon>Pleosporomycetidae</taxon>
        <taxon>Pleosporales</taxon>
        <taxon>Pleosporineae</taxon>
        <taxon>Phaeosphaeriaceae</taxon>
        <taxon>Parastagonospora</taxon>
    </lineage>
</organism>
<dbReference type="RefSeq" id="XP_001799232.1">
    <property type="nucleotide sequence ID" value="XM_001799180.1"/>
</dbReference>
<accession>Q0UH35</accession>
<sequence>MWLVGFFDIIRLQSSGNTMHAAHRLLSIAVHSHATAGLRRHFDDSLYRTSIVPMFR</sequence>
<gene>
    <name evidence="1" type="ORF">SNOG_08929</name>
</gene>
<dbReference type="Proteomes" id="UP000001055">
    <property type="component" value="Unassembled WGS sequence"/>
</dbReference>
<dbReference type="GeneID" id="5976131"/>